<dbReference type="OrthoDB" id="2789670at2759"/>
<evidence type="ECO:0000256" key="17">
    <source>
        <dbReference type="SAM" id="Phobius"/>
    </source>
</evidence>
<evidence type="ECO:0000256" key="2">
    <source>
        <dbReference type="ARBA" id="ARBA00004174"/>
    </source>
</evidence>
<dbReference type="InterPro" id="IPR050476">
    <property type="entry name" value="Insect_CytP450_Detox"/>
</dbReference>
<dbReference type="PANTHER" id="PTHR24292">
    <property type="entry name" value="CYTOCHROME P450"/>
    <property type="match status" value="1"/>
</dbReference>
<keyword evidence="11 15" id="KW-0408">Iron</keyword>
<keyword evidence="8" id="KW-0256">Endoplasmic reticulum</keyword>
<evidence type="ECO:0000256" key="11">
    <source>
        <dbReference type="ARBA" id="ARBA00023004"/>
    </source>
</evidence>
<evidence type="ECO:0000256" key="6">
    <source>
        <dbReference type="ARBA" id="ARBA00022617"/>
    </source>
</evidence>
<dbReference type="GeneID" id="113518649"/>
<dbReference type="GO" id="GO:0016712">
    <property type="term" value="F:oxidoreductase activity, acting on paired donors, with incorporation or reduction of molecular oxygen, reduced flavin or flavoprotein as one donor, and incorporation of one atom of oxygen"/>
    <property type="evidence" value="ECO:0007669"/>
    <property type="project" value="UniProtKB-EC"/>
</dbReference>
<dbReference type="SUPFAM" id="SSF48264">
    <property type="entry name" value="Cytochrome P450"/>
    <property type="match status" value="1"/>
</dbReference>
<organism evidence="18 19">
    <name type="scientific">Galleria mellonella</name>
    <name type="common">Greater wax moth</name>
    <dbReference type="NCBI Taxonomy" id="7137"/>
    <lineage>
        <taxon>Eukaryota</taxon>
        <taxon>Metazoa</taxon>
        <taxon>Ecdysozoa</taxon>
        <taxon>Arthropoda</taxon>
        <taxon>Hexapoda</taxon>
        <taxon>Insecta</taxon>
        <taxon>Pterygota</taxon>
        <taxon>Neoptera</taxon>
        <taxon>Endopterygota</taxon>
        <taxon>Lepidoptera</taxon>
        <taxon>Glossata</taxon>
        <taxon>Ditrysia</taxon>
        <taxon>Pyraloidea</taxon>
        <taxon>Pyralidae</taxon>
        <taxon>Galleriinae</taxon>
        <taxon>Galleria</taxon>
    </lineage>
</organism>
<dbReference type="PRINTS" id="PR00463">
    <property type="entry name" value="EP450I"/>
</dbReference>
<comment type="similarity">
    <text evidence="4 16">Belongs to the cytochrome P450 family.</text>
</comment>
<evidence type="ECO:0000256" key="3">
    <source>
        <dbReference type="ARBA" id="ARBA00004406"/>
    </source>
</evidence>
<keyword evidence="6 15" id="KW-0349">Heme</keyword>
<dbReference type="InterPro" id="IPR017972">
    <property type="entry name" value="Cyt_P450_CS"/>
</dbReference>
<evidence type="ECO:0000313" key="19">
    <source>
        <dbReference type="RefSeq" id="XP_026759413.1"/>
    </source>
</evidence>
<evidence type="ECO:0000256" key="15">
    <source>
        <dbReference type="PIRSR" id="PIRSR602401-1"/>
    </source>
</evidence>
<accession>A0A6J1WU92</accession>
<evidence type="ECO:0000256" key="14">
    <source>
        <dbReference type="ARBA" id="ARBA00047827"/>
    </source>
</evidence>
<keyword evidence="13 17" id="KW-0472">Membrane</keyword>
<dbReference type="PROSITE" id="PS00086">
    <property type="entry name" value="CYTOCHROME_P450"/>
    <property type="match status" value="1"/>
</dbReference>
<dbReference type="AlphaFoldDB" id="A0A6J1WU92"/>
<dbReference type="Gene3D" id="1.10.630.10">
    <property type="entry name" value="Cytochrome P450"/>
    <property type="match status" value="1"/>
</dbReference>
<protein>
    <recommendedName>
        <fullName evidence="5">unspecific monooxygenase</fullName>
        <ecNumber evidence="5">1.14.14.1</ecNumber>
    </recommendedName>
</protein>
<dbReference type="PANTHER" id="PTHR24292:SF100">
    <property type="entry name" value="CYTOCHROME P450 6A16, ISOFORM B-RELATED"/>
    <property type="match status" value="1"/>
</dbReference>
<proteinExistence type="inferred from homology"/>
<evidence type="ECO:0000313" key="18">
    <source>
        <dbReference type="Proteomes" id="UP001652740"/>
    </source>
</evidence>
<feature type="transmembrane region" description="Helical" evidence="17">
    <location>
        <begin position="5"/>
        <end position="24"/>
    </location>
</feature>
<evidence type="ECO:0000256" key="4">
    <source>
        <dbReference type="ARBA" id="ARBA00010617"/>
    </source>
</evidence>
<evidence type="ECO:0000256" key="12">
    <source>
        <dbReference type="ARBA" id="ARBA00023033"/>
    </source>
</evidence>
<comment type="catalytic activity">
    <reaction evidence="14">
        <text>an organic molecule + reduced [NADPH--hemoprotein reductase] + O2 = an alcohol + oxidized [NADPH--hemoprotein reductase] + H2O + H(+)</text>
        <dbReference type="Rhea" id="RHEA:17149"/>
        <dbReference type="Rhea" id="RHEA-COMP:11964"/>
        <dbReference type="Rhea" id="RHEA-COMP:11965"/>
        <dbReference type="ChEBI" id="CHEBI:15377"/>
        <dbReference type="ChEBI" id="CHEBI:15378"/>
        <dbReference type="ChEBI" id="CHEBI:15379"/>
        <dbReference type="ChEBI" id="CHEBI:30879"/>
        <dbReference type="ChEBI" id="CHEBI:57618"/>
        <dbReference type="ChEBI" id="CHEBI:58210"/>
        <dbReference type="ChEBI" id="CHEBI:142491"/>
        <dbReference type="EC" id="1.14.14.1"/>
    </reaction>
</comment>
<dbReference type="FunFam" id="1.10.630.10:FF:000042">
    <property type="entry name" value="Cytochrome P450"/>
    <property type="match status" value="1"/>
</dbReference>
<evidence type="ECO:0000256" key="5">
    <source>
        <dbReference type="ARBA" id="ARBA00012109"/>
    </source>
</evidence>
<comment type="cofactor">
    <cofactor evidence="1 15">
        <name>heme</name>
        <dbReference type="ChEBI" id="CHEBI:30413"/>
    </cofactor>
</comment>
<keyword evidence="7 15" id="KW-0479">Metal-binding</keyword>
<evidence type="ECO:0000256" key="13">
    <source>
        <dbReference type="ARBA" id="ARBA00023136"/>
    </source>
</evidence>
<dbReference type="Pfam" id="PF00067">
    <property type="entry name" value="p450"/>
    <property type="match status" value="1"/>
</dbReference>
<sequence length="508" mass="58305">MIVEIITACCGAVVLCASLVYYLLTYNYGYWKKRGVVSPVPQVFFGNSKNTMLRRSTFTEAFKGFYDSFPDQKIVGFYRTWTPSLLVRDLDIIKYIMISDFDNFMDRGFAFSSKGLGMNLFTADGDTWRILRNRLTPLFTSGKLKNMFGLIDQRSDIFMNYMKPIVDENPERDIYTLIQKFTLGTIAACAFGLDLDINDSDSMLTKIDNLIFKSNYTIELDSMFPGILKKLDMSFFPNVINNFFYGLVKTVIKERNGMPSNRKDFMDLLLELRNAGEIVGTKKHENEKDRTLKITDDVMAAQAFVFYAAGYETSATTMSFLLHQLALNQDIQDKVVKEINDVLYKHDGKLTFDVLKDFTYLNQVFDETLRMYPVVDPLTRQALCDYNIPGTDVTVEAGTVLFVSARGVHYDEKYYPDPYKFDPERFSPENSKGRHPCAYMPFGIGPRNCIGMRFAQVQSRVCLVKLLRRYRVEPSSQTRPTMEYNAERPILGPKHGVPLKIVVRTAQQ</sequence>
<dbReference type="Proteomes" id="UP001652740">
    <property type="component" value="Unplaced"/>
</dbReference>
<keyword evidence="9" id="KW-0492">Microsome</keyword>
<evidence type="ECO:0000256" key="8">
    <source>
        <dbReference type="ARBA" id="ARBA00022824"/>
    </source>
</evidence>
<evidence type="ECO:0000256" key="9">
    <source>
        <dbReference type="ARBA" id="ARBA00022848"/>
    </source>
</evidence>
<dbReference type="GO" id="GO:0020037">
    <property type="term" value="F:heme binding"/>
    <property type="evidence" value="ECO:0007669"/>
    <property type="project" value="InterPro"/>
</dbReference>
<comment type="subcellular location">
    <subcellularLocation>
        <location evidence="3">Endoplasmic reticulum membrane</location>
        <topology evidence="3">Peripheral membrane protein</topology>
    </subcellularLocation>
    <subcellularLocation>
        <location evidence="2">Microsome membrane</location>
        <topology evidence="2">Peripheral membrane protein</topology>
    </subcellularLocation>
</comment>
<gene>
    <name evidence="19" type="primary">LOC113518649</name>
</gene>
<dbReference type="FunCoup" id="A0A6J1WU92">
    <property type="interactions" value="12"/>
</dbReference>
<dbReference type="RefSeq" id="XP_026759413.1">
    <property type="nucleotide sequence ID" value="XM_026903612.3"/>
</dbReference>
<dbReference type="InterPro" id="IPR001128">
    <property type="entry name" value="Cyt_P450"/>
</dbReference>
<keyword evidence="18" id="KW-1185">Reference proteome</keyword>
<evidence type="ECO:0000256" key="1">
    <source>
        <dbReference type="ARBA" id="ARBA00001971"/>
    </source>
</evidence>
<dbReference type="PRINTS" id="PR00385">
    <property type="entry name" value="P450"/>
</dbReference>
<keyword evidence="10 16" id="KW-0560">Oxidoreductase</keyword>
<dbReference type="GO" id="GO:0005789">
    <property type="term" value="C:endoplasmic reticulum membrane"/>
    <property type="evidence" value="ECO:0007669"/>
    <property type="project" value="UniProtKB-SubCell"/>
</dbReference>
<dbReference type="InParanoid" id="A0A6J1WU92"/>
<name>A0A6J1WU92_GALME</name>
<keyword evidence="12 16" id="KW-0503">Monooxygenase</keyword>
<dbReference type="EC" id="1.14.14.1" evidence="5"/>
<feature type="binding site" description="axial binding residue" evidence="15">
    <location>
        <position position="449"/>
    </location>
    <ligand>
        <name>heme</name>
        <dbReference type="ChEBI" id="CHEBI:30413"/>
    </ligand>
    <ligandPart>
        <name>Fe</name>
        <dbReference type="ChEBI" id="CHEBI:18248"/>
    </ligandPart>
</feature>
<evidence type="ECO:0000256" key="10">
    <source>
        <dbReference type="ARBA" id="ARBA00023002"/>
    </source>
</evidence>
<evidence type="ECO:0000256" key="16">
    <source>
        <dbReference type="RuleBase" id="RU000461"/>
    </source>
</evidence>
<dbReference type="GO" id="GO:0005506">
    <property type="term" value="F:iron ion binding"/>
    <property type="evidence" value="ECO:0007669"/>
    <property type="project" value="InterPro"/>
</dbReference>
<dbReference type="CDD" id="cd11056">
    <property type="entry name" value="CYP6-like"/>
    <property type="match status" value="1"/>
</dbReference>
<keyword evidence="17" id="KW-0812">Transmembrane</keyword>
<reference evidence="19" key="1">
    <citation type="submission" date="2025-08" db="UniProtKB">
        <authorList>
            <consortium name="RefSeq"/>
        </authorList>
    </citation>
    <scope>IDENTIFICATION</scope>
    <source>
        <tissue evidence="19">Whole larvae</tissue>
    </source>
</reference>
<dbReference type="InterPro" id="IPR002401">
    <property type="entry name" value="Cyt_P450_E_grp-I"/>
</dbReference>
<evidence type="ECO:0000256" key="7">
    <source>
        <dbReference type="ARBA" id="ARBA00022723"/>
    </source>
</evidence>
<dbReference type="InterPro" id="IPR036396">
    <property type="entry name" value="Cyt_P450_sf"/>
</dbReference>
<keyword evidence="17" id="KW-1133">Transmembrane helix</keyword>
<dbReference type="KEGG" id="gmw:113518649"/>